<sequence length="238" mass="27005">MDYLNMLALLGIGGAHPGGILLTKAVFENEKFPLELNILDAGCGTGQTTSFLYQLGYNVTGLDSDPLMIKHAKKRNLDLNIDIPYMNENLSNTTVPNETFDVILCESVLNFTSLQQTLPEISRMLKSNGRIIAIEMVRNEQLSQEELTELTTFYGCDHIFSINEWQEQFAQRGLTIYKTLAQEDLLIENINEPTTEFSPIESIPESAFILLSNHEGITMKYHNKLSYRVFFARKTLKQ</sequence>
<dbReference type="Proteomes" id="UP001165287">
    <property type="component" value="Unassembled WGS sequence"/>
</dbReference>
<name>A0ABS7UMG3_9BACI</name>
<dbReference type="EMBL" id="JAIQUM010000004">
    <property type="protein sequence ID" value="MBZ5749234.1"/>
    <property type="molecule type" value="Genomic_DNA"/>
</dbReference>
<keyword evidence="3" id="KW-1185">Reference proteome</keyword>
<keyword evidence="2" id="KW-0808">Transferase</keyword>
<protein>
    <submittedName>
        <fullName evidence="2">Class I SAM-dependent methyltransferase</fullName>
    </submittedName>
</protein>
<dbReference type="CDD" id="cd02440">
    <property type="entry name" value="AdoMet_MTases"/>
    <property type="match status" value="1"/>
</dbReference>
<reference evidence="2" key="1">
    <citation type="submission" date="2024-05" db="EMBL/GenBank/DDBJ databases">
        <title>Metabacillus sp. nov., isolated from the rhizosphere soil of tomato plants.</title>
        <authorList>
            <person name="Ma R."/>
        </authorList>
    </citation>
    <scope>NUCLEOTIDE SEQUENCE</scope>
    <source>
        <strain evidence="2">DBTR6</strain>
    </source>
</reference>
<evidence type="ECO:0000313" key="3">
    <source>
        <dbReference type="Proteomes" id="UP001165287"/>
    </source>
</evidence>
<accession>A0ABS7UMG3</accession>
<dbReference type="Gene3D" id="3.40.50.150">
    <property type="entry name" value="Vaccinia Virus protein VP39"/>
    <property type="match status" value="1"/>
</dbReference>
<feature type="domain" description="Methyltransferase type 11" evidence="1">
    <location>
        <begin position="39"/>
        <end position="132"/>
    </location>
</feature>
<dbReference type="RefSeq" id="WP_224136796.1">
    <property type="nucleotide sequence ID" value="NZ_JAIQUM010000004.1"/>
</dbReference>
<organism evidence="2 3">
    <name type="scientific">Metabacillus rhizolycopersici</name>
    <dbReference type="NCBI Taxonomy" id="2875709"/>
    <lineage>
        <taxon>Bacteria</taxon>
        <taxon>Bacillati</taxon>
        <taxon>Bacillota</taxon>
        <taxon>Bacilli</taxon>
        <taxon>Bacillales</taxon>
        <taxon>Bacillaceae</taxon>
        <taxon>Metabacillus</taxon>
    </lineage>
</organism>
<dbReference type="GO" id="GO:0032259">
    <property type="term" value="P:methylation"/>
    <property type="evidence" value="ECO:0007669"/>
    <property type="project" value="UniProtKB-KW"/>
</dbReference>
<gene>
    <name evidence="2" type="ORF">K9V48_03010</name>
</gene>
<evidence type="ECO:0000313" key="2">
    <source>
        <dbReference type="EMBL" id="MBZ5749234.1"/>
    </source>
</evidence>
<dbReference type="InterPro" id="IPR029063">
    <property type="entry name" value="SAM-dependent_MTases_sf"/>
</dbReference>
<proteinExistence type="predicted"/>
<dbReference type="Pfam" id="PF08241">
    <property type="entry name" value="Methyltransf_11"/>
    <property type="match status" value="1"/>
</dbReference>
<keyword evidence="2" id="KW-0489">Methyltransferase</keyword>
<dbReference type="SUPFAM" id="SSF53335">
    <property type="entry name" value="S-adenosyl-L-methionine-dependent methyltransferases"/>
    <property type="match status" value="1"/>
</dbReference>
<dbReference type="InterPro" id="IPR013216">
    <property type="entry name" value="Methyltransf_11"/>
</dbReference>
<evidence type="ECO:0000259" key="1">
    <source>
        <dbReference type="Pfam" id="PF08241"/>
    </source>
</evidence>
<dbReference type="PANTHER" id="PTHR42912">
    <property type="entry name" value="METHYLTRANSFERASE"/>
    <property type="match status" value="1"/>
</dbReference>
<dbReference type="InterPro" id="IPR050508">
    <property type="entry name" value="Methyltransf_Superfamily"/>
</dbReference>
<comment type="caution">
    <text evidence="2">The sequence shown here is derived from an EMBL/GenBank/DDBJ whole genome shotgun (WGS) entry which is preliminary data.</text>
</comment>
<dbReference type="GO" id="GO:0008168">
    <property type="term" value="F:methyltransferase activity"/>
    <property type="evidence" value="ECO:0007669"/>
    <property type="project" value="UniProtKB-KW"/>
</dbReference>